<dbReference type="SUPFAM" id="SSF50129">
    <property type="entry name" value="GroES-like"/>
    <property type="match status" value="1"/>
</dbReference>
<sequence length="387" mass="42878">MHATAWILPAGDPARPGPATLHKGRVTIGPAGPEDALVEPVLVGWEGNCFHAVQRQPIDIARRRGETQVVLGNSGVVRVLRPPQRHTHEILREGDMCLVQANCKPDRFGYALNGAAFGYDATGTVGLFARRTVIPGRCLVPLPEESSYTIEQWAAFSIRYVTAWANWRVAYGTWRLQVTEEDQAAPYVWGWGGGTSFAELTLAALHGAEATIITSHERRITTAKNRGLSAVDRRAFPNIAFDERRHEDSTYVARYRASEQVFLAAVRDATRGLGVSIFVDHLGGSLLRATLKALARQGVVTTAGWREGLRTTFVRAAACIERHQHIHTHYARRSEVLDAMAFGERCGWMPPPEAISPPWNYDDMPDLVDAYAANHVETYFPLVRVNH</sequence>
<dbReference type="Proteomes" id="UP000502508">
    <property type="component" value="Chromosome"/>
</dbReference>
<dbReference type="SUPFAM" id="SSF51735">
    <property type="entry name" value="NAD(P)-binding Rossmann-fold domains"/>
    <property type="match status" value="1"/>
</dbReference>
<dbReference type="AlphaFoldDB" id="A0A6F8XLA7"/>
<dbReference type="Gene3D" id="3.90.180.10">
    <property type="entry name" value="Medium-chain alcohol dehydrogenases, catalytic domain"/>
    <property type="match status" value="1"/>
</dbReference>
<dbReference type="InterPro" id="IPR052711">
    <property type="entry name" value="Zinc_ADH-like"/>
</dbReference>
<protein>
    <submittedName>
        <fullName evidence="1">Zinc-binding dehydrogenase</fullName>
    </submittedName>
</protein>
<reference evidence="1 2" key="2">
    <citation type="submission" date="2020-03" db="EMBL/GenBank/DDBJ databases">
        <authorList>
            <person name="Ichikawa N."/>
            <person name="Kimura A."/>
            <person name="Kitahashi Y."/>
            <person name="Uohara A."/>
        </authorList>
    </citation>
    <scope>NUCLEOTIDE SEQUENCE [LARGE SCALE GENOMIC DNA]</scope>
    <source>
        <strain evidence="1 2">NBRC 107702</strain>
    </source>
</reference>
<evidence type="ECO:0000313" key="2">
    <source>
        <dbReference type="Proteomes" id="UP000502508"/>
    </source>
</evidence>
<accession>A0A6F8XLA7</accession>
<dbReference type="InterPro" id="IPR011032">
    <property type="entry name" value="GroES-like_sf"/>
</dbReference>
<dbReference type="Gene3D" id="3.40.50.720">
    <property type="entry name" value="NAD(P)-binding Rossmann-like Domain"/>
    <property type="match status" value="1"/>
</dbReference>
<organism evidence="1 2">
    <name type="scientific">Phytohabitans flavus</name>
    <dbReference type="NCBI Taxonomy" id="1076124"/>
    <lineage>
        <taxon>Bacteria</taxon>
        <taxon>Bacillati</taxon>
        <taxon>Actinomycetota</taxon>
        <taxon>Actinomycetes</taxon>
        <taxon>Micromonosporales</taxon>
        <taxon>Micromonosporaceae</taxon>
    </lineage>
</organism>
<dbReference type="RefSeq" id="WP_173034025.1">
    <property type="nucleotide sequence ID" value="NZ_AP022870.1"/>
</dbReference>
<dbReference type="PANTHER" id="PTHR45033:SF2">
    <property type="entry name" value="ZINC-TYPE ALCOHOL DEHYDROGENASE-LIKE PROTEIN C1773.06C"/>
    <property type="match status" value="1"/>
</dbReference>
<dbReference type="KEGG" id="pfla:Pflav_010050"/>
<gene>
    <name evidence="1" type="ORF">Pflav_010050</name>
</gene>
<dbReference type="EMBL" id="AP022870">
    <property type="protein sequence ID" value="BCB74595.1"/>
    <property type="molecule type" value="Genomic_DNA"/>
</dbReference>
<evidence type="ECO:0000313" key="1">
    <source>
        <dbReference type="EMBL" id="BCB74595.1"/>
    </source>
</evidence>
<reference evidence="1 2" key="1">
    <citation type="submission" date="2020-03" db="EMBL/GenBank/DDBJ databases">
        <title>Whole genome shotgun sequence of Phytohabitans flavus NBRC 107702.</title>
        <authorList>
            <person name="Komaki H."/>
            <person name="Tamura T."/>
        </authorList>
    </citation>
    <scope>NUCLEOTIDE SEQUENCE [LARGE SCALE GENOMIC DNA]</scope>
    <source>
        <strain evidence="1 2">NBRC 107702</strain>
    </source>
</reference>
<keyword evidence="2" id="KW-1185">Reference proteome</keyword>
<name>A0A6F8XLA7_9ACTN</name>
<dbReference type="InterPro" id="IPR036291">
    <property type="entry name" value="NAD(P)-bd_dom_sf"/>
</dbReference>
<proteinExistence type="predicted"/>
<dbReference type="PANTHER" id="PTHR45033">
    <property type="match status" value="1"/>
</dbReference>